<organism evidence="1">
    <name type="scientific">Ovis aries</name>
    <name type="common">Sheep</name>
    <dbReference type="NCBI Taxonomy" id="9940"/>
    <lineage>
        <taxon>Eukaryota</taxon>
        <taxon>Metazoa</taxon>
        <taxon>Chordata</taxon>
        <taxon>Craniata</taxon>
        <taxon>Vertebrata</taxon>
        <taxon>Euteleostomi</taxon>
        <taxon>Mammalia</taxon>
        <taxon>Eutheria</taxon>
        <taxon>Laurasiatheria</taxon>
        <taxon>Artiodactyla</taxon>
        <taxon>Ruminantia</taxon>
        <taxon>Pecora</taxon>
        <taxon>Bovidae</taxon>
        <taxon>Caprinae</taxon>
        <taxon>Ovis</taxon>
    </lineage>
</organism>
<gene>
    <name evidence="1" type="primary">C1orf146</name>
</gene>
<proteinExistence type="predicted"/>
<sequence>MAESDGKEKIKWTTTIIISSSLKSYEVAAALENQSHKVRYSDSVENGSIIFSLSGVAFLLMDARECFMSAEETFLAKIEKFINIHQNSFLVLSAALHGPEEWKLMFRIQQRFLGSNLRILPVHNTVNAVNLMCTIAKVSHLRKMTYIHTYTLINFEILYFKMHSLFNGTDKYCFP</sequence>
<reference evidence="1" key="1">
    <citation type="submission" date="2020-11" db="EMBL/GenBank/DDBJ databases">
        <authorList>
            <person name="Davenport K.M."/>
            <person name="Bickhart D.M."/>
            <person name="Smith T.P.L."/>
            <person name="Murdoch B.M."/>
            <person name="Rosen B.D."/>
        </authorList>
    </citation>
    <scope>NUCLEOTIDE SEQUENCE [LARGE SCALE GENOMIC DNA]</scope>
    <source>
        <strain evidence="1">OAR_USU_Benz2616</strain>
    </source>
</reference>
<name>A0AC11CT64_SHEEP</name>
<reference evidence="1" key="2">
    <citation type="submission" date="2025-08" db="UniProtKB">
        <authorList>
            <consortium name="Ensembl"/>
        </authorList>
    </citation>
    <scope>IDENTIFICATION</scope>
</reference>
<accession>A0AC11CT64</accession>
<protein>
    <submittedName>
        <fullName evidence="1">Chromosome 1 open reading frame 146</fullName>
    </submittedName>
</protein>
<dbReference type="Ensembl" id="ENSOART00020070798.1">
    <property type="protein sequence ID" value="ENSOARP00020035193.1"/>
    <property type="gene ID" value="ENSOARG00020009293.2"/>
</dbReference>
<reference evidence="1" key="3">
    <citation type="submission" date="2025-09" db="UniProtKB">
        <authorList>
            <consortium name="Ensembl"/>
        </authorList>
    </citation>
    <scope>IDENTIFICATION</scope>
</reference>
<evidence type="ECO:0000313" key="1">
    <source>
        <dbReference type="Ensembl" id="ENSOARP00020035193.1"/>
    </source>
</evidence>